<accession>A0ABT5UCB2</accession>
<dbReference type="Pfam" id="PF16743">
    <property type="entry name" value="PliI"/>
    <property type="match status" value="1"/>
</dbReference>
<dbReference type="EMBL" id="JAPMOU010000027">
    <property type="protein sequence ID" value="MDE1464019.1"/>
    <property type="molecule type" value="Genomic_DNA"/>
</dbReference>
<gene>
    <name evidence="1" type="ORF">ORQ98_18860</name>
</gene>
<dbReference type="InterPro" id="IPR031948">
    <property type="entry name" value="PliI"/>
</dbReference>
<name>A0ABT5UCB2_9GAMM</name>
<sequence length="149" mass="16539">MTKLILSSFIFTVISTGIVQAEPINPKQIKLAHDKVVVVSEPKYEPRSIGSFSLMLYKIYDSKYPYDNFVSGAVSERDGSVIKLLLKDLDKDKSEELIVFTQSAGSGSYISAYAFKVQNDRITSYLSINGETSSINTTLKSLLKKANKL</sequence>
<reference evidence="1 2" key="1">
    <citation type="submission" date="2022-11" db="EMBL/GenBank/DDBJ databases">
        <title>Spartinivicinus poritis sp. nov., isolated from scleractinian coral Porites lutea.</title>
        <authorList>
            <person name="Zhang G."/>
            <person name="Cai L."/>
            <person name="Wei Q."/>
        </authorList>
    </citation>
    <scope>NUCLEOTIDE SEQUENCE [LARGE SCALE GENOMIC DNA]</scope>
    <source>
        <strain evidence="1 2">A2-2</strain>
    </source>
</reference>
<proteinExistence type="predicted"/>
<evidence type="ECO:0000313" key="1">
    <source>
        <dbReference type="EMBL" id="MDE1464019.1"/>
    </source>
</evidence>
<dbReference type="Proteomes" id="UP001528823">
    <property type="component" value="Unassembled WGS sequence"/>
</dbReference>
<dbReference type="RefSeq" id="WP_274690350.1">
    <property type="nucleotide sequence ID" value="NZ_JAPMOU010000027.1"/>
</dbReference>
<evidence type="ECO:0000313" key="2">
    <source>
        <dbReference type="Proteomes" id="UP001528823"/>
    </source>
</evidence>
<organism evidence="1 2">
    <name type="scientific">Spartinivicinus poritis</name>
    <dbReference type="NCBI Taxonomy" id="2994640"/>
    <lineage>
        <taxon>Bacteria</taxon>
        <taxon>Pseudomonadati</taxon>
        <taxon>Pseudomonadota</taxon>
        <taxon>Gammaproteobacteria</taxon>
        <taxon>Oceanospirillales</taxon>
        <taxon>Zooshikellaceae</taxon>
        <taxon>Spartinivicinus</taxon>
    </lineage>
</organism>
<comment type="caution">
    <text evidence="1">The sequence shown here is derived from an EMBL/GenBank/DDBJ whole genome shotgun (WGS) entry which is preliminary data.</text>
</comment>
<dbReference type="InterPro" id="IPR038643">
    <property type="entry name" value="PliI_sf"/>
</dbReference>
<keyword evidence="2" id="KW-1185">Reference proteome</keyword>
<protein>
    <submittedName>
        <fullName evidence="1">Uncharacterized protein</fullName>
    </submittedName>
</protein>
<dbReference type="Gene3D" id="2.40.128.460">
    <property type="entry name" value="Periplasmic lysozyme inhibitor of I-type lysozyme"/>
    <property type="match status" value="1"/>
</dbReference>